<evidence type="ECO:0000256" key="1">
    <source>
        <dbReference type="ARBA" id="ARBA00004733"/>
    </source>
</evidence>
<gene>
    <name evidence="10" type="primary">trpA_2</name>
    <name evidence="8" type="synonym">trpA</name>
    <name evidence="10" type="ORF">Ahu01nite_014880</name>
</gene>
<dbReference type="PANTHER" id="PTHR43406:SF1">
    <property type="entry name" value="TRYPTOPHAN SYNTHASE ALPHA CHAIN, CHLOROPLASTIC"/>
    <property type="match status" value="1"/>
</dbReference>
<comment type="pathway">
    <text evidence="1 8">Amino-acid biosynthesis; L-tryptophan biosynthesis; L-tryptophan from chorismate: step 5/5.</text>
</comment>
<organism evidence="10 11">
    <name type="scientific">Winogradskya humida</name>
    <dbReference type="NCBI Taxonomy" id="113566"/>
    <lineage>
        <taxon>Bacteria</taxon>
        <taxon>Bacillati</taxon>
        <taxon>Actinomycetota</taxon>
        <taxon>Actinomycetes</taxon>
        <taxon>Micromonosporales</taxon>
        <taxon>Micromonosporaceae</taxon>
        <taxon>Winogradskya</taxon>
    </lineage>
</organism>
<dbReference type="Pfam" id="PF00290">
    <property type="entry name" value="Trp_syntA"/>
    <property type="match status" value="2"/>
</dbReference>
<dbReference type="InterPro" id="IPR018204">
    <property type="entry name" value="Trp_synthase_alpha_AS"/>
</dbReference>
<dbReference type="Gene3D" id="3.20.20.70">
    <property type="entry name" value="Aldolase class I"/>
    <property type="match status" value="1"/>
</dbReference>
<dbReference type="NCBIfam" id="TIGR00262">
    <property type="entry name" value="trpA"/>
    <property type="match status" value="1"/>
</dbReference>
<evidence type="ECO:0000256" key="9">
    <source>
        <dbReference type="RuleBase" id="RU003662"/>
    </source>
</evidence>
<proteinExistence type="inferred from homology"/>
<evidence type="ECO:0000256" key="3">
    <source>
        <dbReference type="ARBA" id="ARBA00022605"/>
    </source>
</evidence>
<dbReference type="InterPro" id="IPR013785">
    <property type="entry name" value="Aldolase_TIM"/>
</dbReference>
<dbReference type="CDD" id="cd04724">
    <property type="entry name" value="Tryptophan_synthase_alpha"/>
    <property type="match status" value="1"/>
</dbReference>
<feature type="active site" description="Proton acceptor" evidence="8">
    <location>
        <position position="40"/>
    </location>
</feature>
<dbReference type="InterPro" id="IPR002028">
    <property type="entry name" value="Trp_synthase_suA"/>
</dbReference>
<keyword evidence="6 8" id="KW-0456">Lyase</keyword>
<evidence type="ECO:0000313" key="10">
    <source>
        <dbReference type="EMBL" id="GIE18386.1"/>
    </source>
</evidence>
<comment type="catalytic activity">
    <reaction evidence="7 8">
        <text>(1S,2R)-1-C-(indol-3-yl)glycerol 3-phosphate + L-serine = D-glyceraldehyde 3-phosphate + L-tryptophan + H2O</text>
        <dbReference type="Rhea" id="RHEA:10532"/>
        <dbReference type="ChEBI" id="CHEBI:15377"/>
        <dbReference type="ChEBI" id="CHEBI:33384"/>
        <dbReference type="ChEBI" id="CHEBI:57912"/>
        <dbReference type="ChEBI" id="CHEBI:58866"/>
        <dbReference type="ChEBI" id="CHEBI:59776"/>
        <dbReference type="EC" id="4.2.1.20"/>
    </reaction>
</comment>
<protein>
    <recommendedName>
        <fullName evidence="8">Tryptophan synthase alpha chain</fullName>
        <ecNumber evidence="8">4.2.1.20</ecNumber>
    </recommendedName>
</protein>
<dbReference type="RefSeq" id="WP_203835657.1">
    <property type="nucleotide sequence ID" value="NZ_BAAATV010000030.1"/>
</dbReference>
<comment type="caution">
    <text evidence="10">The sequence shown here is derived from an EMBL/GenBank/DDBJ whole genome shotgun (WGS) entry which is preliminary data.</text>
</comment>
<comment type="similarity">
    <text evidence="8 9">Belongs to the TrpA family.</text>
</comment>
<evidence type="ECO:0000256" key="7">
    <source>
        <dbReference type="ARBA" id="ARBA00049047"/>
    </source>
</evidence>
<reference evidence="10 11" key="1">
    <citation type="submission" date="2021-01" db="EMBL/GenBank/DDBJ databases">
        <title>Whole genome shotgun sequence of Actinoplanes humidus NBRC 14915.</title>
        <authorList>
            <person name="Komaki H."/>
            <person name="Tamura T."/>
        </authorList>
    </citation>
    <scope>NUCLEOTIDE SEQUENCE [LARGE SCALE GENOMIC DNA]</scope>
    <source>
        <strain evidence="10 11">NBRC 14915</strain>
    </source>
</reference>
<sequence>MTLRLGTGRPLLVPFLTGGVTAGWTDYLLAYQEAGADAIEVGLPFSDPMLDGTTIQQASDQALTRGATVDAILHELTAIRGRLRVPIIVMAYANLVLKVGIERLARAGVSGLIVSDLPLEESAELESAAAAAGIDMILLAAPVTPDDRLRQICHRSQGFVYAVSVMGVTGERTTLAPEAEALARRAKLLLAEPAASVFHAGSRDGADPVQRLPVLIGFGVSTPEQAAVAGRAGDGVVVGAALMRRVLDGASPADLRREVGALRAALDQGVSTATPYAEISGDRR</sequence>
<evidence type="ECO:0000256" key="5">
    <source>
        <dbReference type="ARBA" id="ARBA00023141"/>
    </source>
</evidence>
<dbReference type="SUPFAM" id="SSF51366">
    <property type="entry name" value="Ribulose-phoshate binding barrel"/>
    <property type="match status" value="1"/>
</dbReference>
<evidence type="ECO:0000256" key="6">
    <source>
        <dbReference type="ARBA" id="ARBA00023239"/>
    </source>
</evidence>
<evidence type="ECO:0000256" key="8">
    <source>
        <dbReference type="HAMAP-Rule" id="MF_00131"/>
    </source>
</evidence>
<dbReference type="Proteomes" id="UP000603200">
    <property type="component" value="Unassembled WGS sequence"/>
</dbReference>
<feature type="active site" description="Proton acceptor" evidence="8">
    <location>
        <position position="51"/>
    </location>
</feature>
<dbReference type="PANTHER" id="PTHR43406">
    <property type="entry name" value="TRYPTOPHAN SYNTHASE, ALPHA CHAIN"/>
    <property type="match status" value="1"/>
</dbReference>
<comment type="function">
    <text evidence="8">The alpha subunit is responsible for the aldol cleavage of indoleglycerol phosphate to indole and glyceraldehyde 3-phosphate.</text>
</comment>
<evidence type="ECO:0000256" key="4">
    <source>
        <dbReference type="ARBA" id="ARBA00022822"/>
    </source>
</evidence>
<dbReference type="EC" id="4.2.1.20" evidence="8"/>
<name>A0ABQ3ZIH6_9ACTN</name>
<dbReference type="InterPro" id="IPR011060">
    <property type="entry name" value="RibuloseP-bd_barrel"/>
</dbReference>
<comment type="subunit">
    <text evidence="2 8">Tetramer of two alpha and two beta chains.</text>
</comment>
<dbReference type="HAMAP" id="MF_00131">
    <property type="entry name" value="Trp_synth_alpha"/>
    <property type="match status" value="1"/>
</dbReference>
<keyword evidence="11" id="KW-1185">Reference proteome</keyword>
<keyword evidence="4 8" id="KW-0822">Tryptophan biosynthesis</keyword>
<dbReference type="PROSITE" id="PS00167">
    <property type="entry name" value="TRP_SYNTHASE_ALPHA"/>
    <property type="match status" value="1"/>
</dbReference>
<keyword evidence="3 8" id="KW-0028">Amino-acid biosynthesis</keyword>
<evidence type="ECO:0000313" key="11">
    <source>
        <dbReference type="Proteomes" id="UP000603200"/>
    </source>
</evidence>
<accession>A0ABQ3ZIH6</accession>
<dbReference type="EMBL" id="BOMN01000018">
    <property type="protein sequence ID" value="GIE18386.1"/>
    <property type="molecule type" value="Genomic_DNA"/>
</dbReference>
<keyword evidence="5 8" id="KW-0057">Aromatic amino acid biosynthesis</keyword>
<evidence type="ECO:0000256" key="2">
    <source>
        <dbReference type="ARBA" id="ARBA00011270"/>
    </source>
</evidence>